<feature type="coiled-coil region" evidence="1">
    <location>
        <begin position="10"/>
        <end position="37"/>
    </location>
</feature>
<evidence type="ECO:0000259" key="2">
    <source>
        <dbReference type="Pfam" id="PF10073"/>
    </source>
</evidence>
<feature type="domain" description="GapR-like DNA-binding" evidence="2">
    <location>
        <begin position="8"/>
        <end position="77"/>
    </location>
</feature>
<dbReference type="RefSeq" id="WP_323737778.1">
    <property type="nucleotide sequence ID" value="NZ_CP112932.1"/>
</dbReference>
<accession>A0ABZ0UV44</accession>
<reference evidence="3 4" key="1">
    <citation type="submission" date="2022-10" db="EMBL/GenBank/DDBJ databases">
        <title>Host association and intracellularity evolved multiple times independently in the Rickettsiales.</title>
        <authorList>
            <person name="Castelli M."/>
            <person name="Nardi T."/>
            <person name="Gammuto L."/>
            <person name="Bellinzona G."/>
            <person name="Sabaneyeva E."/>
            <person name="Potekhin A."/>
            <person name="Serra V."/>
            <person name="Petroni G."/>
            <person name="Sassera D."/>
        </authorList>
    </citation>
    <scope>NUCLEOTIDE SEQUENCE [LARGE SCALE GENOMIC DNA]</scope>
    <source>
        <strain evidence="3 4">Kr 154-4</strain>
    </source>
</reference>
<evidence type="ECO:0000313" key="3">
    <source>
        <dbReference type="EMBL" id="WPY00957.1"/>
    </source>
</evidence>
<dbReference type="NCBIfam" id="NF010247">
    <property type="entry name" value="PRK13694.1"/>
    <property type="match status" value="1"/>
</dbReference>
<dbReference type="Pfam" id="PF10073">
    <property type="entry name" value="GapR_DNA-bd"/>
    <property type="match status" value="1"/>
</dbReference>
<evidence type="ECO:0000256" key="1">
    <source>
        <dbReference type="SAM" id="Coils"/>
    </source>
</evidence>
<dbReference type="EMBL" id="CP112932">
    <property type="protein sequence ID" value="WPY00957.1"/>
    <property type="molecule type" value="Genomic_DNA"/>
</dbReference>
<organism evidence="3 4">
    <name type="scientific">Candidatus Trichorickettsia mobilis</name>
    <dbReference type="NCBI Taxonomy" id="1346319"/>
    <lineage>
        <taxon>Bacteria</taxon>
        <taxon>Pseudomonadati</taxon>
        <taxon>Pseudomonadota</taxon>
        <taxon>Alphaproteobacteria</taxon>
        <taxon>Rickettsiales</taxon>
        <taxon>Rickettsiaceae</taxon>
        <taxon>Rickettsieae</taxon>
        <taxon>Candidatus Trichorickettsia</taxon>
    </lineage>
</organism>
<protein>
    <submittedName>
        <fullName evidence="3">DUF2312 domain-containing protein</fullName>
    </submittedName>
</protein>
<name>A0ABZ0UV44_9RICK</name>
<proteinExistence type="predicted"/>
<gene>
    <name evidence="3" type="ORF">Trichorick_00847</name>
</gene>
<keyword evidence="1" id="KW-0175">Coiled coil</keyword>
<dbReference type="InterPro" id="IPR046367">
    <property type="entry name" value="GapR-like_DNA-bd"/>
</dbReference>
<keyword evidence="4" id="KW-1185">Reference proteome</keyword>
<evidence type="ECO:0000313" key="4">
    <source>
        <dbReference type="Proteomes" id="UP001326613"/>
    </source>
</evidence>
<sequence length="78" mass="9046">MTEVIAIEQLKQYISKIEKLEHSKLELAEDIKEVFAEAKANGFDVKTMKQVLKLKKLDKNKLAEQEAILELYRQALDL</sequence>
<dbReference type="Proteomes" id="UP001326613">
    <property type="component" value="Chromosome"/>
</dbReference>